<dbReference type="RefSeq" id="WP_188437025.1">
    <property type="nucleotide sequence ID" value="NZ_BMCM01000004.1"/>
</dbReference>
<dbReference type="Gene3D" id="1.10.30.50">
    <property type="match status" value="1"/>
</dbReference>
<sequence length="414" mass="45654">MPITAEHRTDLGVDTDRRAVLLDEWVDVGAEIARLEARRMRLLAERDELLAYETGPKIIHSSMAQRSMVSEFAAAGHVAPGVMTNQFAVAAVLVRDFPATLEALAEGRISRRHAEVILEEAPKGEHDAADGGATLRAAYEHDVVPYACNTTAPRTRAHARSVTAALRPVTQEQAHREARDEREVSVRPTCDGIAQLIGVIPEVLAYAIFDRLTAMAAAMDDDRTMDQRRADLFCDLLLTAMASTATGTEMDAFRPNVQVTIAASTLAGRDDAMAELDGVGPIHPDLARSIAGRALSFSRLFLDPDGMVTNVDTYVPSSRMKRYLRARDQHCRFPGCRAKTSRCQIDHNHDRARGGATSLCNLACFCTSHHPVKHPDVDARHRWTVRQQSEGTLVWTSPLGREYIDTPEPRVMFV</sequence>
<accession>A0ABQ1RWL4</accession>
<feature type="domain" description="DUF222" evidence="1">
    <location>
        <begin position="31"/>
        <end position="328"/>
    </location>
</feature>
<evidence type="ECO:0000313" key="3">
    <source>
        <dbReference type="Proteomes" id="UP000629365"/>
    </source>
</evidence>
<evidence type="ECO:0000259" key="1">
    <source>
        <dbReference type="Pfam" id="PF02720"/>
    </source>
</evidence>
<keyword evidence="3" id="KW-1185">Reference proteome</keyword>
<dbReference type="InterPro" id="IPR003870">
    <property type="entry name" value="DUF222"/>
</dbReference>
<dbReference type="InterPro" id="IPR003615">
    <property type="entry name" value="HNH_nuc"/>
</dbReference>
<dbReference type="CDD" id="cd00085">
    <property type="entry name" value="HNHc"/>
    <property type="match status" value="1"/>
</dbReference>
<name>A0ABQ1RWL4_9MICO</name>
<dbReference type="Proteomes" id="UP000629365">
    <property type="component" value="Unassembled WGS sequence"/>
</dbReference>
<organism evidence="2 3">
    <name type="scientific">Microbacterium murale</name>
    <dbReference type="NCBI Taxonomy" id="1081040"/>
    <lineage>
        <taxon>Bacteria</taxon>
        <taxon>Bacillati</taxon>
        <taxon>Actinomycetota</taxon>
        <taxon>Actinomycetes</taxon>
        <taxon>Micrococcales</taxon>
        <taxon>Microbacteriaceae</taxon>
        <taxon>Microbacterium</taxon>
    </lineage>
</organism>
<proteinExistence type="predicted"/>
<reference evidence="3" key="1">
    <citation type="journal article" date="2019" name="Int. J. Syst. Evol. Microbiol.">
        <title>The Global Catalogue of Microorganisms (GCM) 10K type strain sequencing project: providing services to taxonomists for standard genome sequencing and annotation.</title>
        <authorList>
            <consortium name="The Broad Institute Genomics Platform"/>
            <consortium name="The Broad Institute Genome Sequencing Center for Infectious Disease"/>
            <person name="Wu L."/>
            <person name="Ma J."/>
        </authorList>
    </citation>
    <scope>NUCLEOTIDE SEQUENCE [LARGE SCALE GENOMIC DNA]</scope>
    <source>
        <strain evidence="3">CCM 7640</strain>
    </source>
</reference>
<dbReference type="Pfam" id="PF02720">
    <property type="entry name" value="DUF222"/>
    <property type="match status" value="1"/>
</dbReference>
<dbReference type="EMBL" id="BMCM01000004">
    <property type="protein sequence ID" value="GGD82167.1"/>
    <property type="molecule type" value="Genomic_DNA"/>
</dbReference>
<gene>
    <name evidence="2" type="ORF">GCM10007269_26200</name>
</gene>
<comment type="caution">
    <text evidence="2">The sequence shown here is derived from an EMBL/GenBank/DDBJ whole genome shotgun (WGS) entry which is preliminary data.</text>
</comment>
<evidence type="ECO:0000313" key="2">
    <source>
        <dbReference type="EMBL" id="GGD82167.1"/>
    </source>
</evidence>
<protein>
    <recommendedName>
        <fullName evidence="1">DUF222 domain-containing protein</fullName>
    </recommendedName>
</protein>